<dbReference type="InterPro" id="IPR033489">
    <property type="entry name" value="RBBP6"/>
</dbReference>
<dbReference type="GO" id="GO:0005634">
    <property type="term" value="C:nucleus"/>
    <property type="evidence" value="ECO:0007669"/>
    <property type="project" value="UniProtKB-SubCell"/>
</dbReference>
<dbReference type="GO" id="GO:0003676">
    <property type="term" value="F:nucleic acid binding"/>
    <property type="evidence" value="ECO:0007669"/>
    <property type="project" value="InterPro"/>
</dbReference>
<keyword evidence="6" id="KW-0539">Nucleus</keyword>
<dbReference type="InterPro" id="IPR013083">
    <property type="entry name" value="Znf_RING/FYVE/PHD"/>
</dbReference>
<dbReference type="PANTHER" id="PTHR15439">
    <property type="entry name" value="RETINOBLASTOMA-BINDING PROTEIN 6"/>
    <property type="match status" value="1"/>
</dbReference>
<dbReference type="InterPro" id="IPR014891">
    <property type="entry name" value="DWNN_domain"/>
</dbReference>
<dbReference type="InterPro" id="IPR025829">
    <property type="entry name" value="Zn_knuckle_CX2CX3GHX4C"/>
</dbReference>
<feature type="region of interest" description="Disordered" evidence="8">
    <location>
        <begin position="133"/>
        <end position="154"/>
    </location>
</feature>
<comment type="caution">
    <text evidence="12">The sequence shown here is derived from an EMBL/GenBank/DDBJ whole genome shotgun (WGS) entry which is preliminary data.</text>
</comment>
<feature type="domain" description="CCHC-type" evidence="10">
    <location>
        <begin position="225"/>
        <end position="240"/>
    </location>
</feature>
<dbReference type="SMART" id="SM01180">
    <property type="entry name" value="DWNN"/>
    <property type="match status" value="1"/>
</dbReference>
<gene>
    <name evidence="12" type="ORF">DB88DRAFT_484145</name>
</gene>
<feature type="domain" description="RING-type" evidence="9">
    <location>
        <begin position="325"/>
        <end position="365"/>
    </location>
</feature>
<keyword evidence="4 7" id="KW-0863">Zinc-finger</keyword>
<dbReference type="SUPFAM" id="SSF57850">
    <property type="entry name" value="RING/U-box"/>
    <property type="match status" value="1"/>
</dbReference>
<feature type="region of interest" description="Disordered" evidence="8">
    <location>
        <begin position="166"/>
        <end position="214"/>
    </location>
</feature>
<keyword evidence="13" id="KW-1185">Reference proteome</keyword>
<dbReference type="Pfam" id="PF08783">
    <property type="entry name" value="DWNN"/>
    <property type="match status" value="1"/>
</dbReference>
<comment type="subcellular location">
    <subcellularLocation>
        <location evidence="1">Nucleus</location>
    </subcellularLocation>
</comment>
<dbReference type="GO" id="GO:0008270">
    <property type="term" value="F:zinc ion binding"/>
    <property type="evidence" value="ECO:0007669"/>
    <property type="project" value="UniProtKB-KW"/>
</dbReference>
<dbReference type="Proteomes" id="UP001182556">
    <property type="component" value="Unassembled WGS sequence"/>
</dbReference>
<sequence>MSTVFYRWGAGRDESRVTFDGTHISVFDLKREIILANKMGNGKDFDIAVYDNVTGEELKDDNHQIPRSSSLIARRLPSSIKGRGNAQNYIVGTSAGESLTGDHRIESHARDAMLAKQNRAARGAGGMFGSMTKRFDGKEDKAQQPSVQVTTGNAEEDARIQAMFQQQEDQWEQDLDDMSQQPRAAAQYRQRQQRPPGAGGAGGSSAGKFDYSLPPDKEPPIGYICYRCGQKGHWIQNCPNNDDPAAQDRKRFVRVTGIPRSFLKTVDSPGDGEGSSGGAMLTADGGFVRAVPDQQRWQKEAAAKPRTLTGAEVRDQEPLDAELTCSICKKLVWEAVRTPCCDSAFCEECITTHLVEHAFECPVCESKVPSIDKLRPDMELREKVKGYVDGEIERSKKEEREEKEREGENIKNESEAGQTENSEKGQISGDNGNANGNGPAESELAPGMKFDAARMQEMLNPATMQVYLTQMNKMLQNPDITPQNRLLLQAQLQAVNATVLQMQMMAASGMMNGNANGGMPGNMMGGPAMGMGMGIEGNMGMGPGPNNMHNMGMGMFDQGMGGGMGMDGGAYGMGMGMGMDNGMGHMGGMGNMGMNNGFGGGGPGMNFRGGRGGRGGFRGRGSGMGFNHGPRGGGMRGGRGGMMVG</sequence>
<evidence type="ECO:0000256" key="8">
    <source>
        <dbReference type="SAM" id="MobiDB-lite"/>
    </source>
</evidence>
<evidence type="ECO:0000256" key="3">
    <source>
        <dbReference type="ARBA" id="ARBA00022723"/>
    </source>
</evidence>
<evidence type="ECO:0000256" key="2">
    <source>
        <dbReference type="ARBA" id="ARBA00022664"/>
    </source>
</evidence>
<feature type="compositionally biased region" description="Basic and acidic residues" evidence="8">
    <location>
        <begin position="133"/>
        <end position="142"/>
    </location>
</feature>
<protein>
    <submittedName>
        <fullName evidence="12">mRNA polyadenylation-related protein</fullName>
    </submittedName>
</protein>
<dbReference type="GO" id="GO:0016567">
    <property type="term" value="P:protein ubiquitination"/>
    <property type="evidence" value="ECO:0007669"/>
    <property type="project" value="InterPro"/>
</dbReference>
<evidence type="ECO:0000313" key="12">
    <source>
        <dbReference type="EMBL" id="KAK1925499.1"/>
    </source>
</evidence>
<dbReference type="PROSITE" id="PS50158">
    <property type="entry name" value="ZF_CCHC"/>
    <property type="match status" value="1"/>
</dbReference>
<dbReference type="GO" id="GO:0006397">
    <property type="term" value="P:mRNA processing"/>
    <property type="evidence" value="ECO:0007669"/>
    <property type="project" value="UniProtKB-KW"/>
</dbReference>
<dbReference type="AlphaFoldDB" id="A0AAD9FSL0"/>
<evidence type="ECO:0000313" key="13">
    <source>
        <dbReference type="Proteomes" id="UP001182556"/>
    </source>
</evidence>
<accession>A0AAD9FSL0</accession>
<keyword evidence="3" id="KW-0479">Metal-binding</keyword>
<dbReference type="PROSITE" id="PS50089">
    <property type="entry name" value="ZF_RING_2"/>
    <property type="match status" value="1"/>
</dbReference>
<evidence type="ECO:0000256" key="5">
    <source>
        <dbReference type="ARBA" id="ARBA00022833"/>
    </source>
</evidence>
<dbReference type="CDD" id="cd16620">
    <property type="entry name" value="vRING-HC-C4C4_RBBP6"/>
    <property type="match status" value="1"/>
</dbReference>
<dbReference type="PROSITE" id="PS51282">
    <property type="entry name" value="DWNN"/>
    <property type="match status" value="1"/>
</dbReference>
<proteinExistence type="predicted"/>
<dbReference type="Gene3D" id="3.30.40.10">
    <property type="entry name" value="Zinc/RING finger domain, C3HC4 (zinc finger)"/>
    <property type="match status" value="1"/>
</dbReference>
<dbReference type="GO" id="GO:0006511">
    <property type="term" value="P:ubiquitin-dependent protein catabolic process"/>
    <property type="evidence" value="ECO:0007669"/>
    <property type="project" value="TreeGrafter"/>
</dbReference>
<dbReference type="Pfam" id="PF13696">
    <property type="entry name" value="zf-CCHC_2"/>
    <property type="match status" value="1"/>
</dbReference>
<dbReference type="SMART" id="SM00343">
    <property type="entry name" value="ZnF_C2HC"/>
    <property type="match status" value="1"/>
</dbReference>
<evidence type="ECO:0000259" key="9">
    <source>
        <dbReference type="PROSITE" id="PS50089"/>
    </source>
</evidence>
<feature type="compositionally biased region" description="Polar residues" evidence="8">
    <location>
        <begin position="143"/>
        <end position="153"/>
    </location>
</feature>
<dbReference type="Gene3D" id="3.10.20.90">
    <property type="entry name" value="Phosphatidylinositol 3-kinase Catalytic Subunit, Chain A, domain 1"/>
    <property type="match status" value="1"/>
</dbReference>
<feature type="compositionally biased region" description="Low complexity" evidence="8">
    <location>
        <begin position="179"/>
        <end position="196"/>
    </location>
</feature>
<name>A0AAD9FSL0_PAPLA</name>
<evidence type="ECO:0000256" key="1">
    <source>
        <dbReference type="ARBA" id="ARBA00004123"/>
    </source>
</evidence>
<organism evidence="12 13">
    <name type="scientific">Papiliotrema laurentii</name>
    <name type="common">Cryptococcus laurentii</name>
    <dbReference type="NCBI Taxonomy" id="5418"/>
    <lineage>
        <taxon>Eukaryota</taxon>
        <taxon>Fungi</taxon>
        <taxon>Dikarya</taxon>
        <taxon>Basidiomycota</taxon>
        <taxon>Agaricomycotina</taxon>
        <taxon>Tremellomycetes</taxon>
        <taxon>Tremellales</taxon>
        <taxon>Rhynchogastremaceae</taxon>
        <taxon>Papiliotrema</taxon>
    </lineage>
</organism>
<feature type="domain" description="DWNN" evidence="11">
    <location>
        <begin position="4"/>
        <end position="77"/>
    </location>
</feature>
<keyword evidence="2" id="KW-0507">mRNA processing</keyword>
<dbReference type="SUPFAM" id="SSF57756">
    <property type="entry name" value="Retrovirus zinc finger-like domains"/>
    <property type="match status" value="1"/>
</dbReference>
<dbReference type="Gene3D" id="4.10.60.10">
    <property type="entry name" value="Zinc finger, CCHC-type"/>
    <property type="match status" value="1"/>
</dbReference>
<dbReference type="InterPro" id="IPR001878">
    <property type="entry name" value="Znf_CCHC"/>
</dbReference>
<feature type="compositionally biased region" description="Low complexity" evidence="8">
    <location>
        <begin position="429"/>
        <end position="438"/>
    </location>
</feature>
<dbReference type="InterPro" id="IPR001841">
    <property type="entry name" value="Znf_RING"/>
</dbReference>
<feature type="region of interest" description="Disordered" evidence="8">
    <location>
        <begin position="622"/>
        <end position="645"/>
    </location>
</feature>
<feature type="compositionally biased region" description="Basic and acidic residues" evidence="8">
    <location>
        <begin position="394"/>
        <end position="414"/>
    </location>
</feature>
<evidence type="ECO:0000256" key="6">
    <source>
        <dbReference type="ARBA" id="ARBA00023242"/>
    </source>
</evidence>
<dbReference type="EMBL" id="JAODAN010000003">
    <property type="protein sequence ID" value="KAK1925499.1"/>
    <property type="molecule type" value="Genomic_DNA"/>
</dbReference>
<dbReference type="GO" id="GO:0061630">
    <property type="term" value="F:ubiquitin protein ligase activity"/>
    <property type="evidence" value="ECO:0007669"/>
    <property type="project" value="InterPro"/>
</dbReference>
<reference evidence="12" key="1">
    <citation type="submission" date="2023-02" db="EMBL/GenBank/DDBJ databases">
        <title>Identification and recombinant expression of a fungal hydrolase from Papiliotrema laurentii that hydrolyzes apple cutin and clears colloidal polyester polyurethane.</title>
        <authorList>
            <consortium name="DOE Joint Genome Institute"/>
            <person name="Roman V.A."/>
            <person name="Bojanowski C."/>
            <person name="Crable B.R."/>
            <person name="Wagner D.N."/>
            <person name="Hung C.S."/>
            <person name="Nadeau L.J."/>
            <person name="Schratz L."/>
            <person name="Haridas S."/>
            <person name="Pangilinan J."/>
            <person name="Lipzen A."/>
            <person name="Na H."/>
            <person name="Yan M."/>
            <person name="Ng V."/>
            <person name="Grigoriev I.V."/>
            <person name="Spatafora J.W."/>
            <person name="Barlow D."/>
            <person name="Biffinger J."/>
            <person name="Kelley-Loughnane N."/>
            <person name="Varaljay V.A."/>
            <person name="Crookes-Goodson W.J."/>
        </authorList>
    </citation>
    <scope>NUCLEOTIDE SEQUENCE</scope>
    <source>
        <strain evidence="12">5307AH</strain>
    </source>
</reference>
<dbReference type="PANTHER" id="PTHR15439:SF0">
    <property type="entry name" value="CELL DIVISION CYCLE AND APOPTOSIS REGULATOR PROTEIN 1-RELATED"/>
    <property type="match status" value="1"/>
</dbReference>
<dbReference type="InterPro" id="IPR036875">
    <property type="entry name" value="Znf_CCHC_sf"/>
</dbReference>
<evidence type="ECO:0000259" key="11">
    <source>
        <dbReference type="PROSITE" id="PS51282"/>
    </source>
</evidence>
<evidence type="ECO:0000256" key="7">
    <source>
        <dbReference type="PROSITE-ProRule" id="PRU00047"/>
    </source>
</evidence>
<evidence type="ECO:0000259" key="10">
    <source>
        <dbReference type="PROSITE" id="PS50158"/>
    </source>
</evidence>
<feature type="region of interest" description="Disordered" evidence="8">
    <location>
        <begin position="394"/>
        <end position="444"/>
    </location>
</feature>
<evidence type="ECO:0000256" key="4">
    <source>
        <dbReference type="ARBA" id="ARBA00022771"/>
    </source>
</evidence>
<keyword evidence="5" id="KW-0862">Zinc</keyword>